<dbReference type="SUPFAM" id="SSF56672">
    <property type="entry name" value="DNA/RNA polymerases"/>
    <property type="match status" value="1"/>
</dbReference>
<gene>
    <name evidence="2" type="ORF">MNOR_LOCUS31870</name>
</gene>
<feature type="non-terminal residue" evidence="2">
    <location>
        <position position="1"/>
    </location>
</feature>
<comment type="caution">
    <text evidence="2">The sequence shown here is derived from an EMBL/GenBank/DDBJ whole genome shotgun (WGS) entry which is preliminary data.</text>
</comment>
<proteinExistence type="predicted"/>
<feature type="domain" description="Reverse transcriptase" evidence="1">
    <location>
        <begin position="1"/>
        <end position="101"/>
    </location>
</feature>
<dbReference type="PANTHER" id="PTHR19446">
    <property type="entry name" value="REVERSE TRANSCRIPTASES"/>
    <property type="match status" value="1"/>
</dbReference>
<protein>
    <recommendedName>
        <fullName evidence="1">Reverse transcriptase domain-containing protein</fullName>
    </recommendedName>
</protein>
<dbReference type="CDD" id="cd01650">
    <property type="entry name" value="RT_nLTR_like"/>
    <property type="match status" value="1"/>
</dbReference>
<reference evidence="2 3" key="1">
    <citation type="submission" date="2024-05" db="EMBL/GenBank/DDBJ databases">
        <authorList>
            <person name="Wallberg A."/>
        </authorList>
    </citation>
    <scope>NUCLEOTIDE SEQUENCE [LARGE SCALE GENOMIC DNA]</scope>
</reference>
<keyword evidence="3" id="KW-1185">Reference proteome</keyword>
<sequence>QSPSNYRPISVLTHINKIFEKVLFNRLSSHLTKHNLLYNYQYGFRKGHSTTQALVELTDNLKTSIDNGNYACGIFIDLTKAFDTVNHSILIDKLNKYGVSG</sequence>
<organism evidence="2 3">
    <name type="scientific">Meganyctiphanes norvegica</name>
    <name type="common">Northern krill</name>
    <name type="synonym">Thysanopoda norvegica</name>
    <dbReference type="NCBI Taxonomy" id="48144"/>
    <lineage>
        <taxon>Eukaryota</taxon>
        <taxon>Metazoa</taxon>
        <taxon>Ecdysozoa</taxon>
        <taxon>Arthropoda</taxon>
        <taxon>Crustacea</taxon>
        <taxon>Multicrustacea</taxon>
        <taxon>Malacostraca</taxon>
        <taxon>Eumalacostraca</taxon>
        <taxon>Eucarida</taxon>
        <taxon>Euphausiacea</taxon>
        <taxon>Euphausiidae</taxon>
        <taxon>Meganyctiphanes</taxon>
    </lineage>
</organism>
<evidence type="ECO:0000313" key="2">
    <source>
        <dbReference type="EMBL" id="CAL4157377.1"/>
    </source>
</evidence>
<dbReference type="Proteomes" id="UP001497623">
    <property type="component" value="Unassembled WGS sequence"/>
</dbReference>
<accession>A0AAV2S6C9</accession>
<feature type="non-terminal residue" evidence="2">
    <location>
        <position position="101"/>
    </location>
</feature>
<evidence type="ECO:0000259" key="1">
    <source>
        <dbReference type="PROSITE" id="PS50878"/>
    </source>
</evidence>
<dbReference type="AlphaFoldDB" id="A0AAV2S6C9"/>
<dbReference type="Pfam" id="PF00078">
    <property type="entry name" value="RVT_1"/>
    <property type="match status" value="1"/>
</dbReference>
<evidence type="ECO:0000313" key="3">
    <source>
        <dbReference type="Proteomes" id="UP001497623"/>
    </source>
</evidence>
<name>A0AAV2S6C9_MEGNR</name>
<dbReference type="GO" id="GO:0071897">
    <property type="term" value="P:DNA biosynthetic process"/>
    <property type="evidence" value="ECO:0007669"/>
    <property type="project" value="UniProtKB-ARBA"/>
</dbReference>
<dbReference type="EMBL" id="CAXKWB010042023">
    <property type="protein sequence ID" value="CAL4157377.1"/>
    <property type="molecule type" value="Genomic_DNA"/>
</dbReference>
<dbReference type="PROSITE" id="PS50878">
    <property type="entry name" value="RT_POL"/>
    <property type="match status" value="1"/>
</dbReference>
<dbReference type="InterPro" id="IPR043502">
    <property type="entry name" value="DNA/RNA_pol_sf"/>
</dbReference>
<dbReference type="InterPro" id="IPR000477">
    <property type="entry name" value="RT_dom"/>
</dbReference>